<evidence type="ECO:0000313" key="3">
    <source>
        <dbReference type="EMBL" id="ESQ90916.1"/>
    </source>
</evidence>
<name>V4PRH9_9CAUL</name>
<dbReference type="InterPro" id="IPR044144">
    <property type="entry name" value="SAF_UxaA/GarD"/>
</dbReference>
<dbReference type="CDD" id="cd11613">
    <property type="entry name" value="SAF_AH_GD"/>
    <property type="match status" value="1"/>
</dbReference>
<dbReference type="InterPro" id="IPR013974">
    <property type="entry name" value="SAF"/>
</dbReference>
<proteinExistence type="predicted"/>
<keyword evidence="4" id="KW-1185">Reference proteome</keyword>
<dbReference type="PANTHER" id="PTHR30536:SF5">
    <property type="entry name" value="ALTRONATE DEHYDRATASE"/>
    <property type="match status" value="1"/>
</dbReference>
<dbReference type="Gene3D" id="2.30.130.110">
    <property type="match status" value="1"/>
</dbReference>
<dbReference type="PATRIC" id="fig|1121022.4.peg.2362"/>
<keyword evidence="1" id="KW-0456">Lyase</keyword>
<dbReference type="PANTHER" id="PTHR30536">
    <property type="entry name" value="ALTRONATE/GALACTARATE DEHYDRATASE"/>
    <property type="match status" value="1"/>
</dbReference>
<dbReference type="SMART" id="SM00858">
    <property type="entry name" value="SAF"/>
    <property type="match status" value="1"/>
</dbReference>
<dbReference type="AlphaFoldDB" id="V4PRH9"/>
<evidence type="ECO:0000256" key="1">
    <source>
        <dbReference type="ARBA" id="ARBA00023239"/>
    </source>
</evidence>
<accession>V4PRH9</accession>
<comment type="caution">
    <text evidence="3">The sequence shown here is derived from an EMBL/GenBank/DDBJ whole genome shotgun (WGS) entry which is preliminary data.</text>
</comment>
<gene>
    <name evidence="3" type="ORF">ABENE_11645</name>
</gene>
<dbReference type="GO" id="GO:0016829">
    <property type="term" value="F:lyase activity"/>
    <property type="evidence" value="ECO:0007669"/>
    <property type="project" value="UniProtKB-KW"/>
</dbReference>
<dbReference type="OrthoDB" id="9804574at2"/>
<evidence type="ECO:0000259" key="2">
    <source>
        <dbReference type="SMART" id="SM00858"/>
    </source>
</evidence>
<reference evidence="3 4" key="1">
    <citation type="journal article" date="2014" name="Nature">
        <title>Sequential evolution of bacterial morphology by co-option of a developmental regulator.</title>
        <authorList>
            <person name="Jiang C."/>
            <person name="Brown P.J."/>
            <person name="Ducret A."/>
            <person name="Brun Y.V."/>
        </authorList>
    </citation>
    <scope>NUCLEOTIDE SEQUENCE [LARGE SCALE GENOMIC DNA]</scope>
    <source>
        <strain evidence="3 4">DSM 16100</strain>
    </source>
</reference>
<feature type="domain" description="SAF" evidence="2">
    <location>
        <begin position="18"/>
        <end position="89"/>
    </location>
</feature>
<evidence type="ECO:0000313" key="4">
    <source>
        <dbReference type="Proteomes" id="UP000017837"/>
    </source>
</evidence>
<dbReference type="EMBL" id="AWGB01000021">
    <property type="protein sequence ID" value="ESQ90916.1"/>
    <property type="molecule type" value="Genomic_DNA"/>
</dbReference>
<dbReference type="Proteomes" id="UP000017837">
    <property type="component" value="Unassembled WGS sequence"/>
</dbReference>
<dbReference type="RefSeq" id="WP_018081038.1">
    <property type="nucleotide sequence ID" value="NZ_AQWM01000003.1"/>
</dbReference>
<organism evidence="3 4">
    <name type="scientific">Asticcacaulis benevestitus DSM 16100 = ATCC BAA-896</name>
    <dbReference type="NCBI Taxonomy" id="1121022"/>
    <lineage>
        <taxon>Bacteria</taxon>
        <taxon>Pseudomonadati</taxon>
        <taxon>Pseudomonadota</taxon>
        <taxon>Alphaproteobacteria</taxon>
        <taxon>Caulobacterales</taxon>
        <taxon>Caulobacteraceae</taxon>
        <taxon>Asticcacaulis</taxon>
    </lineage>
</organism>
<protein>
    <recommendedName>
        <fullName evidence="2">SAF domain-containing protein</fullName>
    </recommendedName>
</protein>
<dbReference type="STRING" id="1121022.GCA_000376105_01372"/>
<dbReference type="eggNOG" id="COG2721">
    <property type="taxonomic scope" value="Bacteria"/>
</dbReference>
<dbReference type="InterPro" id="IPR052172">
    <property type="entry name" value="UxaA_altronate/galactarate_dh"/>
</dbReference>
<dbReference type="GO" id="GO:0019698">
    <property type="term" value="P:D-galacturonate catabolic process"/>
    <property type="evidence" value="ECO:0007669"/>
    <property type="project" value="TreeGrafter"/>
</dbReference>
<sequence>MSDNATFVSPFILLHPDDNVLVCRQHAFRGQTITLDGETVILADEITVGHKIARRALSAGDKIIKYGAPIGSMKQDVPRGAHVHMHNMQSDYIKSHTREVTGHGH</sequence>